<organism evidence="1 2">
    <name type="scientific">Aspergillus sydowii CBS 593.65</name>
    <dbReference type="NCBI Taxonomy" id="1036612"/>
    <lineage>
        <taxon>Eukaryota</taxon>
        <taxon>Fungi</taxon>
        <taxon>Dikarya</taxon>
        <taxon>Ascomycota</taxon>
        <taxon>Pezizomycotina</taxon>
        <taxon>Eurotiomycetes</taxon>
        <taxon>Eurotiomycetidae</taxon>
        <taxon>Eurotiales</taxon>
        <taxon>Aspergillaceae</taxon>
        <taxon>Aspergillus</taxon>
        <taxon>Aspergillus subgen. Nidulantes</taxon>
    </lineage>
</organism>
<protein>
    <submittedName>
        <fullName evidence="1">Uncharacterized protein</fullName>
    </submittedName>
</protein>
<keyword evidence="2" id="KW-1185">Reference proteome</keyword>
<dbReference type="RefSeq" id="XP_040704325.1">
    <property type="nucleotide sequence ID" value="XM_040844590.1"/>
</dbReference>
<dbReference type="AlphaFoldDB" id="A0A1L9TM55"/>
<evidence type="ECO:0000313" key="1">
    <source>
        <dbReference type="EMBL" id="OJJ60519.1"/>
    </source>
</evidence>
<accession>A0A1L9TM55</accession>
<proteinExistence type="predicted"/>
<dbReference type="VEuPathDB" id="FungiDB:ASPSYDRAFT_29055"/>
<dbReference type="EMBL" id="KV878584">
    <property type="protein sequence ID" value="OJJ60519.1"/>
    <property type="molecule type" value="Genomic_DNA"/>
</dbReference>
<gene>
    <name evidence="1" type="ORF">ASPSYDRAFT_29055</name>
</gene>
<evidence type="ECO:0000313" key="2">
    <source>
        <dbReference type="Proteomes" id="UP000184356"/>
    </source>
</evidence>
<reference evidence="2" key="1">
    <citation type="journal article" date="2017" name="Genome Biol.">
        <title>Comparative genomics reveals high biological diversity and specific adaptations in the industrially and medically important fungal genus Aspergillus.</title>
        <authorList>
            <person name="de Vries R.P."/>
            <person name="Riley R."/>
            <person name="Wiebenga A."/>
            <person name="Aguilar-Osorio G."/>
            <person name="Amillis S."/>
            <person name="Uchima C.A."/>
            <person name="Anderluh G."/>
            <person name="Asadollahi M."/>
            <person name="Askin M."/>
            <person name="Barry K."/>
            <person name="Battaglia E."/>
            <person name="Bayram O."/>
            <person name="Benocci T."/>
            <person name="Braus-Stromeyer S.A."/>
            <person name="Caldana C."/>
            <person name="Canovas D."/>
            <person name="Cerqueira G.C."/>
            <person name="Chen F."/>
            <person name="Chen W."/>
            <person name="Choi C."/>
            <person name="Clum A."/>
            <person name="Dos Santos R.A."/>
            <person name="Damasio A.R."/>
            <person name="Diallinas G."/>
            <person name="Emri T."/>
            <person name="Fekete E."/>
            <person name="Flipphi M."/>
            <person name="Freyberg S."/>
            <person name="Gallo A."/>
            <person name="Gournas C."/>
            <person name="Habgood R."/>
            <person name="Hainaut M."/>
            <person name="Harispe M.L."/>
            <person name="Henrissat B."/>
            <person name="Hilden K.S."/>
            <person name="Hope R."/>
            <person name="Hossain A."/>
            <person name="Karabika E."/>
            <person name="Karaffa L."/>
            <person name="Karanyi Z."/>
            <person name="Krasevec N."/>
            <person name="Kuo A."/>
            <person name="Kusch H."/>
            <person name="LaButti K."/>
            <person name="Lagendijk E.L."/>
            <person name="Lapidus A."/>
            <person name="Levasseur A."/>
            <person name="Lindquist E."/>
            <person name="Lipzen A."/>
            <person name="Logrieco A.F."/>
            <person name="MacCabe A."/>
            <person name="Maekelae M.R."/>
            <person name="Malavazi I."/>
            <person name="Melin P."/>
            <person name="Meyer V."/>
            <person name="Mielnichuk N."/>
            <person name="Miskei M."/>
            <person name="Molnar A.P."/>
            <person name="Mule G."/>
            <person name="Ngan C.Y."/>
            <person name="Orejas M."/>
            <person name="Orosz E."/>
            <person name="Ouedraogo J.P."/>
            <person name="Overkamp K.M."/>
            <person name="Park H.-S."/>
            <person name="Perrone G."/>
            <person name="Piumi F."/>
            <person name="Punt P.J."/>
            <person name="Ram A.F."/>
            <person name="Ramon A."/>
            <person name="Rauscher S."/>
            <person name="Record E."/>
            <person name="Riano-Pachon D.M."/>
            <person name="Robert V."/>
            <person name="Roehrig J."/>
            <person name="Ruller R."/>
            <person name="Salamov A."/>
            <person name="Salih N.S."/>
            <person name="Samson R.A."/>
            <person name="Sandor E."/>
            <person name="Sanguinetti M."/>
            <person name="Schuetze T."/>
            <person name="Sepcic K."/>
            <person name="Shelest E."/>
            <person name="Sherlock G."/>
            <person name="Sophianopoulou V."/>
            <person name="Squina F.M."/>
            <person name="Sun H."/>
            <person name="Susca A."/>
            <person name="Todd R.B."/>
            <person name="Tsang A."/>
            <person name="Unkles S.E."/>
            <person name="van de Wiele N."/>
            <person name="van Rossen-Uffink D."/>
            <person name="Oliveira J.V."/>
            <person name="Vesth T.C."/>
            <person name="Visser J."/>
            <person name="Yu J.-H."/>
            <person name="Zhou M."/>
            <person name="Andersen M.R."/>
            <person name="Archer D.B."/>
            <person name="Baker S.E."/>
            <person name="Benoit I."/>
            <person name="Brakhage A.A."/>
            <person name="Braus G.H."/>
            <person name="Fischer R."/>
            <person name="Frisvad J.C."/>
            <person name="Goldman G.H."/>
            <person name="Houbraken J."/>
            <person name="Oakley B."/>
            <person name="Pocsi I."/>
            <person name="Scazzocchio C."/>
            <person name="Seiboth B."/>
            <person name="vanKuyk P.A."/>
            <person name="Wortman J."/>
            <person name="Dyer P.S."/>
            <person name="Grigoriev I.V."/>
        </authorList>
    </citation>
    <scope>NUCLEOTIDE SEQUENCE [LARGE SCALE GENOMIC DNA]</scope>
    <source>
        <strain evidence="2">CBS 593.65</strain>
    </source>
</reference>
<dbReference type="Proteomes" id="UP000184356">
    <property type="component" value="Unassembled WGS sequence"/>
</dbReference>
<sequence length="216" mass="24201">MAVPVAVAVREPSGTCSLSELEDFQATNLCSLSASRTSESSDRHTWMRWLSYSFTLNATSTLSFLGLSAMDSGIGYQALFPKTVRLTEQQQKGRSTDRPVISEQSTIESIDVMKLVFIRTYGFLNYEPKDKDSILQSSPLTSHRSDLKNWKMEIPQFGRGWKDDSLQVRHVCALFWIDRRGTGMGLRGPWLGENGCALVIHSPTREWMIIAASATD</sequence>
<name>A0A1L9TM55_9EURO</name>
<dbReference type="GeneID" id="63760663"/>